<comment type="pathway">
    <text evidence="6 7">Carbohydrate biosynthesis; gluconeogenesis.</text>
</comment>
<comment type="subcellular location">
    <subcellularLocation>
        <location evidence="6 7">Cytoplasm</location>
    </subcellularLocation>
</comment>
<dbReference type="PROSITE" id="PS00171">
    <property type="entry name" value="TIM_1"/>
    <property type="match status" value="1"/>
</dbReference>
<feature type="active site" description="Proton acceptor" evidence="6">
    <location>
        <position position="168"/>
    </location>
</feature>
<comment type="subunit">
    <text evidence="6 7">Homodimer.</text>
</comment>
<comment type="function">
    <text evidence="6">Involved in the gluconeogenesis. Catalyzes stereospecifically the conversion of dihydroxyacetone phosphate (DHAP) to D-glyceraldehyde-3-phosphate (G3P).</text>
</comment>
<evidence type="ECO:0000256" key="3">
    <source>
        <dbReference type="ARBA" id="ARBA00022490"/>
    </source>
</evidence>
<comment type="pathway">
    <text evidence="6 7">Carbohydrate degradation; glycolysis; D-glyceraldehyde 3-phosphate from glycerone phosphate: step 1/1.</text>
</comment>
<dbReference type="EC" id="5.3.1.1" evidence="6 7"/>
<dbReference type="PANTHER" id="PTHR21139">
    <property type="entry name" value="TRIOSEPHOSPHATE ISOMERASE"/>
    <property type="match status" value="1"/>
</dbReference>
<dbReference type="EMBL" id="AP025516">
    <property type="protein sequence ID" value="BDD88561.1"/>
    <property type="molecule type" value="Genomic_DNA"/>
</dbReference>
<evidence type="ECO:0000256" key="4">
    <source>
        <dbReference type="ARBA" id="ARBA00023152"/>
    </source>
</evidence>
<dbReference type="PANTHER" id="PTHR21139:SF42">
    <property type="entry name" value="TRIOSEPHOSPHATE ISOMERASE"/>
    <property type="match status" value="1"/>
</dbReference>
<proteinExistence type="inferred from homology"/>
<feature type="active site" description="Electrophile" evidence="6">
    <location>
        <position position="96"/>
    </location>
</feature>
<evidence type="ECO:0000313" key="9">
    <source>
        <dbReference type="Proteomes" id="UP000830055"/>
    </source>
</evidence>
<protein>
    <recommendedName>
        <fullName evidence="6 7">Triosephosphate isomerase</fullName>
        <shortName evidence="6">TIM</shortName>
        <shortName evidence="6">TPI</shortName>
        <ecNumber evidence="6 7">5.3.1.1</ecNumber>
    </recommendedName>
    <alternativeName>
        <fullName evidence="6">Triose-phosphate isomerase</fullName>
    </alternativeName>
</protein>
<dbReference type="InterPro" id="IPR022896">
    <property type="entry name" value="TrioseP_Isoase_bac/euk"/>
</dbReference>
<evidence type="ECO:0000256" key="7">
    <source>
        <dbReference type="RuleBase" id="RU363013"/>
    </source>
</evidence>
<dbReference type="Pfam" id="PF00121">
    <property type="entry name" value="TIM"/>
    <property type="match status" value="1"/>
</dbReference>
<evidence type="ECO:0000256" key="5">
    <source>
        <dbReference type="ARBA" id="ARBA00023235"/>
    </source>
</evidence>
<feature type="binding site" evidence="6">
    <location>
        <begin position="10"/>
        <end position="12"/>
    </location>
    <ligand>
        <name>substrate</name>
    </ligand>
</feature>
<dbReference type="HAMAP" id="MF_00147_B">
    <property type="entry name" value="TIM_B"/>
    <property type="match status" value="1"/>
</dbReference>
<evidence type="ECO:0000256" key="6">
    <source>
        <dbReference type="HAMAP-Rule" id="MF_00147"/>
    </source>
</evidence>
<feature type="binding site" evidence="6">
    <location>
        <position position="214"/>
    </location>
    <ligand>
        <name>substrate</name>
    </ligand>
</feature>
<evidence type="ECO:0000313" key="8">
    <source>
        <dbReference type="EMBL" id="BDD88561.1"/>
    </source>
</evidence>
<keyword evidence="3 6" id="KW-0963">Cytoplasm</keyword>
<dbReference type="RefSeq" id="WP_284151911.1">
    <property type="nucleotide sequence ID" value="NZ_AP025516.1"/>
</dbReference>
<dbReference type="InterPro" id="IPR035990">
    <property type="entry name" value="TIM_sf"/>
</dbReference>
<comment type="similarity">
    <text evidence="1 6 7">Belongs to the triosephosphate isomerase family.</text>
</comment>
<feature type="binding site" evidence="6">
    <location>
        <begin position="235"/>
        <end position="236"/>
    </location>
    <ligand>
        <name>substrate</name>
    </ligand>
</feature>
<dbReference type="InterPro" id="IPR013785">
    <property type="entry name" value="Aldolase_TIM"/>
</dbReference>
<dbReference type="Gene3D" id="3.20.20.70">
    <property type="entry name" value="Aldolase class I"/>
    <property type="match status" value="1"/>
</dbReference>
<name>A0ABN6M6S4_9BACT</name>
<dbReference type="InterPro" id="IPR000652">
    <property type="entry name" value="Triosephosphate_isomerase"/>
</dbReference>
<feature type="binding site" evidence="6">
    <location>
        <position position="174"/>
    </location>
    <ligand>
        <name>substrate</name>
    </ligand>
</feature>
<dbReference type="PROSITE" id="PS51440">
    <property type="entry name" value="TIM_2"/>
    <property type="match status" value="1"/>
</dbReference>
<keyword evidence="2 6" id="KW-0312">Gluconeogenesis</keyword>
<keyword evidence="4 6" id="KW-0324">Glycolysis</keyword>
<keyword evidence="5 6" id="KW-0413">Isomerase</keyword>
<dbReference type="NCBIfam" id="TIGR00419">
    <property type="entry name" value="tim"/>
    <property type="match status" value="1"/>
</dbReference>
<comment type="catalytic activity">
    <reaction evidence="6 7">
        <text>D-glyceraldehyde 3-phosphate = dihydroxyacetone phosphate</text>
        <dbReference type="Rhea" id="RHEA:18585"/>
        <dbReference type="ChEBI" id="CHEBI:57642"/>
        <dbReference type="ChEBI" id="CHEBI:59776"/>
        <dbReference type="EC" id="5.3.1.1"/>
    </reaction>
</comment>
<dbReference type="CDD" id="cd00311">
    <property type="entry name" value="TIM"/>
    <property type="match status" value="1"/>
</dbReference>
<organism evidence="8 9">
    <name type="scientific">Desulfofustis limnaeus</name>
    <dbReference type="NCBI Taxonomy" id="2740163"/>
    <lineage>
        <taxon>Bacteria</taxon>
        <taxon>Pseudomonadati</taxon>
        <taxon>Thermodesulfobacteriota</taxon>
        <taxon>Desulfobulbia</taxon>
        <taxon>Desulfobulbales</taxon>
        <taxon>Desulfocapsaceae</taxon>
        <taxon>Desulfofustis</taxon>
    </lineage>
</organism>
<evidence type="ECO:0000256" key="2">
    <source>
        <dbReference type="ARBA" id="ARBA00022432"/>
    </source>
</evidence>
<reference evidence="8 9" key="1">
    <citation type="submission" date="2022-01" db="EMBL/GenBank/DDBJ databases">
        <title>Desulfofustis limnae sp. nov., a novel mesophilic sulfate-reducing bacterium isolated from marsh soil.</title>
        <authorList>
            <person name="Watanabe M."/>
            <person name="Takahashi A."/>
            <person name="Kojima H."/>
            <person name="Fukui M."/>
        </authorList>
    </citation>
    <scope>NUCLEOTIDE SEQUENCE [LARGE SCALE GENOMIC DNA]</scope>
    <source>
        <strain evidence="8 9">PPLL</strain>
    </source>
</reference>
<accession>A0ABN6M6S4</accession>
<dbReference type="InterPro" id="IPR020861">
    <property type="entry name" value="Triosephosphate_isomerase_AS"/>
</dbReference>
<keyword evidence="9" id="KW-1185">Reference proteome</keyword>
<dbReference type="GO" id="GO:0016853">
    <property type="term" value="F:isomerase activity"/>
    <property type="evidence" value="ECO:0007669"/>
    <property type="project" value="UniProtKB-KW"/>
</dbReference>
<dbReference type="SUPFAM" id="SSF51351">
    <property type="entry name" value="Triosephosphate isomerase (TIM)"/>
    <property type="match status" value="1"/>
</dbReference>
<gene>
    <name evidence="8" type="primary">tpi</name>
    <name evidence="6" type="synonym">tpiA</name>
    <name evidence="8" type="ORF">DPPLL_29260</name>
</gene>
<sequence length="254" mass="27120">MARKPLIAGNWKMHGVLVDACQLAAGLKAHCRGLDDRDVLVAPPFTVISEVSHILRDTAIILAGQNVCWEGKGAFTGEISPVMLRDAGASAALIGHSERRQLFGESDSLVNRRLKGALQFGLTAILCIGETLEEREANRTLDVLERQLRAGLADVGGAQMSSVVVAYEPVWAIGTGKTATSAQAQEAHAFIRHVLADLFEKDIADQVRIVYGGSVKPTNIDELMAQPDIDGALVGGAALDVESFGRIIHFASSR</sequence>
<evidence type="ECO:0000256" key="1">
    <source>
        <dbReference type="ARBA" id="ARBA00007422"/>
    </source>
</evidence>
<dbReference type="Proteomes" id="UP000830055">
    <property type="component" value="Chromosome"/>
</dbReference>